<dbReference type="Gene3D" id="3.40.50.300">
    <property type="entry name" value="P-loop containing nucleotide triphosphate hydrolases"/>
    <property type="match status" value="1"/>
</dbReference>
<evidence type="ECO:0008006" key="6">
    <source>
        <dbReference type="Google" id="ProtNLM"/>
    </source>
</evidence>
<dbReference type="GO" id="GO:0006515">
    <property type="term" value="P:protein quality control for misfolded or incompletely synthesized proteins"/>
    <property type="evidence" value="ECO:0007669"/>
    <property type="project" value="TreeGrafter"/>
</dbReference>
<evidence type="ECO:0000313" key="4">
    <source>
        <dbReference type="EMBL" id="KAG7097311.1"/>
    </source>
</evidence>
<evidence type="ECO:0000256" key="2">
    <source>
        <dbReference type="ARBA" id="ARBA00022741"/>
    </source>
</evidence>
<dbReference type="GO" id="GO:0005739">
    <property type="term" value="C:mitochondrion"/>
    <property type="evidence" value="ECO:0007669"/>
    <property type="project" value="TreeGrafter"/>
</dbReference>
<dbReference type="Pfam" id="PF03969">
    <property type="entry name" value="AFG1_ATPase"/>
    <property type="match status" value="1"/>
</dbReference>
<evidence type="ECO:0000256" key="1">
    <source>
        <dbReference type="ARBA" id="ARBA00010322"/>
    </source>
</evidence>
<comment type="caution">
    <text evidence="4">The sequence shown here is derived from an EMBL/GenBank/DDBJ whole genome shotgun (WGS) entry which is preliminary data.</text>
</comment>
<keyword evidence="5" id="KW-1185">Reference proteome</keyword>
<dbReference type="RefSeq" id="XP_043013781.1">
    <property type="nucleotide sequence ID" value="XM_043149177.1"/>
</dbReference>
<dbReference type="PANTHER" id="PTHR12169">
    <property type="entry name" value="ATPASE N2B"/>
    <property type="match status" value="1"/>
</dbReference>
<dbReference type="InterPro" id="IPR027417">
    <property type="entry name" value="P-loop_NTPase"/>
</dbReference>
<dbReference type="AlphaFoldDB" id="A0A9P7UZ14"/>
<gene>
    <name evidence="4" type="ORF">E1B28_004672</name>
</gene>
<keyword evidence="2" id="KW-0547">Nucleotide-binding</keyword>
<dbReference type="NCBIfam" id="NF040713">
    <property type="entry name" value="ZapE"/>
    <property type="match status" value="1"/>
</dbReference>
<organism evidence="4 5">
    <name type="scientific">Marasmius oreades</name>
    <name type="common">fairy-ring Marasmius</name>
    <dbReference type="NCBI Taxonomy" id="181124"/>
    <lineage>
        <taxon>Eukaryota</taxon>
        <taxon>Fungi</taxon>
        <taxon>Dikarya</taxon>
        <taxon>Basidiomycota</taxon>
        <taxon>Agaricomycotina</taxon>
        <taxon>Agaricomycetes</taxon>
        <taxon>Agaricomycetidae</taxon>
        <taxon>Agaricales</taxon>
        <taxon>Marasmiineae</taxon>
        <taxon>Marasmiaceae</taxon>
        <taxon>Marasmius</taxon>
    </lineage>
</organism>
<dbReference type="PANTHER" id="PTHR12169:SF6">
    <property type="entry name" value="AFG1-LIKE ATPASE"/>
    <property type="match status" value="1"/>
</dbReference>
<dbReference type="Proteomes" id="UP001049176">
    <property type="component" value="Chromosome 2"/>
</dbReference>
<dbReference type="InterPro" id="IPR005654">
    <property type="entry name" value="ATPase_AFG1-like"/>
</dbReference>
<dbReference type="GO" id="GO:0005524">
    <property type="term" value="F:ATP binding"/>
    <property type="evidence" value="ECO:0007669"/>
    <property type="project" value="UniProtKB-KW"/>
</dbReference>
<sequence length="487" mass="55479">MNRPSSSIRVFLRRSIYPLHRYRYPPYTYLTRPRFNSSIAAHNSKPLEDPGAPLTSHSAASTLNDSDYLRPLQQYNFLINKGALRGDEHQTRIIQKLQHLHDQLLDYTPPSIPEASSSFSILSRIFQSKTSSPTTPPPEAPKGLYLYGDVGTGKTMLMDLFYSTLPPHIKRKRRVHFHAFMIDVHKRLHAAKIELGYKGGDPIVPVARDLAREAYVLCFDEFQVTDIADAMILRRLLESLLSYGVVCIMTSNRHPDDLYKNGIQRSSFIPAIELLNSQFLVTDLDSGTDYRRIPRALSKVYYDPLTPETRREMDKLFASITQDEQVIRNRPLKVWGRELLVPESSNHVAKFRFNELCGRPLSAADYLEVTKTFPTVFVLDIPKMGMDKKDMARRFITFIDSCYESKTRLFVSSEVPIYQIFSDDTVDTSKPISDHMRSVMDDLGISEQIVGNSSIFSGEEELFAFARACSRLVQMGSKEWAELAGAS</sequence>
<comment type="similarity">
    <text evidence="1">Belongs to the AFG1 ATPase family.</text>
</comment>
<dbReference type="GeneID" id="66073748"/>
<evidence type="ECO:0000313" key="5">
    <source>
        <dbReference type="Proteomes" id="UP001049176"/>
    </source>
</evidence>
<accession>A0A9P7UZ14</accession>
<evidence type="ECO:0000256" key="3">
    <source>
        <dbReference type="ARBA" id="ARBA00022840"/>
    </source>
</evidence>
<dbReference type="OrthoDB" id="548867at2759"/>
<dbReference type="KEGG" id="more:E1B28_004672"/>
<keyword evidence="3" id="KW-0067">ATP-binding</keyword>
<dbReference type="GO" id="GO:0016887">
    <property type="term" value="F:ATP hydrolysis activity"/>
    <property type="evidence" value="ECO:0007669"/>
    <property type="project" value="InterPro"/>
</dbReference>
<dbReference type="EMBL" id="CM032182">
    <property type="protein sequence ID" value="KAG7097311.1"/>
    <property type="molecule type" value="Genomic_DNA"/>
</dbReference>
<name>A0A9P7UZ14_9AGAR</name>
<proteinExistence type="inferred from homology"/>
<protein>
    <recommendedName>
        <fullName evidence="6">AFG1-like ATPase</fullName>
    </recommendedName>
</protein>
<dbReference type="SUPFAM" id="SSF52540">
    <property type="entry name" value="P-loop containing nucleoside triphosphate hydrolases"/>
    <property type="match status" value="1"/>
</dbReference>
<reference evidence="4" key="1">
    <citation type="journal article" date="2021" name="Genome Biol. Evol.">
        <title>The assembled and annotated genome of the fairy-ring fungus Marasmius oreades.</title>
        <authorList>
            <person name="Hiltunen M."/>
            <person name="Ament-Velasquez S.L."/>
            <person name="Johannesson H."/>
        </authorList>
    </citation>
    <scope>NUCLEOTIDE SEQUENCE</scope>
    <source>
        <strain evidence="4">03SP1</strain>
    </source>
</reference>